<evidence type="ECO:0000313" key="3">
    <source>
        <dbReference type="Proteomes" id="UP001156613"/>
    </source>
</evidence>
<proteinExistence type="predicted"/>
<keyword evidence="3" id="KW-1185">Reference proteome</keyword>
<dbReference type="PROSITE" id="PS50943">
    <property type="entry name" value="HTH_CROC1"/>
    <property type="match status" value="1"/>
</dbReference>
<reference evidence="3" key="1">
    <citation type="journal article" date="2019" name="Int. J. Syst. Evol. Microbiol.">
        <title>The Global Catalogue of Microorganisms (GCM) 10K type strain sequencing project: providing services to taxonomists for standard genome sequencing and annotation.</title>
        <authorList>
            <consortium name="The Broad Institute Genomics Platform"/>
            <consortium name="The Broad Institute Genome Sequencing Center for Infectious Disease"/>
            <person name="Wu L."/>
            <person name="Ma J."/>
        </authorList>
    </citation>
    <scope>NUCLEOTIDE SEQUENCE [LARGE SCALE GENOMIC DNA]</scope>
    <source>
        <strain evidence="3">NBRC 3271</strain>
    </source>
</reference>
<evidence type="ECO:0000313" key="2">
    <source>
        <dbReference type="EMBL" id="GLQ58396.1"/>
    </source>
</evidence>
<protein>
    <recommendedName>
        <fullName evidence="1">HTH cro/C1-type domain-containing protein</fullName>
    </recommendedName>
</protein>
<dbReference type="RefSeq" id="WP_082785160.1">
    <property type="nucleotide sequence ID" value="NZ_BEWO01000033.1"/>
</dbReference>
<feature type="domain" description="HTH cro/C1-type" evidence="1">
    <location>
        <begin position="15"/>
        <end position="66"/>
    </location>
</feature>
<dbReference type="Pfam" id="PF12844">
    <property type="entry name" value="HTH_19"/>
    <property type="match status" value="1"/>
</dbReference>
<comment type="caution">
    <text evidence="2">The sequence shown here is derived from an EMBL/GenBank/DDBJ whole genome shotgun (WGS) entry which is preliminary data.</text>
</comment>
<name>A0ABQ5WFQ3_GLUJA</name>
<dbReference type="Proteomes" id="UP001156613">
    <property type="component" value="Unassembled WGS sequence"/>
</dbReference>
<gene>
    <name evidence="2" type="ORF">GCM10010937_01980</name>
</gene>
<dbReference type="Gene3D" id="1.10.260.40">
    <property type="entry name" value="lambda repressor-like DNA-binding domains"/>
    <property type="match status" value="1"/>
</dbReference>
<dbReference type="EMBL" id="BSNT01000014">
    <property type="protein sequence ID" value="GLQ58396.1"/>
    <property type="molecule type" value="Genomic_DNA"/>
</dbReference>
<evidence type="ECO:0000259" key="1">
    <source>
        <dbReference type="PROSITE" id="PS50943"/>
    </source>
</evidence>
<dbReference type="InterPro" id="IPR010982">
    <property type="entry name" value="Lambda_DNA-bd_dom_sf"/>
</dbReference>
<dbReference type="SMART" id="SM00530">
    <property type="entry name" value="HTH_XRE"/>
    <property type="match status" value="1"/>
</dbReference>
<dbReference type="InterPro" id="IPR001387">
    <property type="entry name" value="Cro/C1-type_HTH"/>
</dbReference>
<accession>A0ABQ5WFQ3</accession>
<organism evidence="2 3">
    <name type="scientific">Gluconobacter japonicus</name>
    <dbReference type="NCBI Taxonomy" id="376620"/>
    <lineage>
        <taxon>Bacteria</taxon>
        <taxon>Pseudomonadati</taxon>
        <taxon>Pseudomonadota</taxon>
        <taxon>Alphaproteobacteria</taxon>
        <taxon>Acetobacterales</taxon>
        <taxon>Acetobacteraceae</taxon>
        <taxon>Gluconobacter</taxon>
    </lineage>
</organism>
<dbReference type="SUPFAM" id="SSF47413">
    <property type="entry name" value="lambda repressor-like DNA-binding domains"/>
    <property type="match status" value="1"/>
</dbReference>
<sequence>MKNLTEIIARKVFFARSNAGLEIKDLSKMTNICPKALISIESGQYRPTPKELMRLISALEINPSNLLS</sequence>